<proteinExistence type="predicted"/>
<gene>
    <name evidence="11" type="primary">LOC117647423</name>
</gene>
<dbReference type="GO" id="GO:0022412">
    <property type="term" value="P:cellular process involved in reproduction in multicellular organism"/>
    <property type="evidence" value="ECO:0007669"/>
    <property type="project" value="UniProtKB-ARBA"/>
</dbReference>
<comment type="subcellular location">
    <subcellularLocation>
        <location evidence="1">Secreted</location>
    </subcellularLocation>
</comment>
<dbReference type="SUPFAM" id="SSF48113">
    <property type="entry name" value="Heme-dependent peroxidases"/>
    <property type="match status" value="1"/>
</dbReference>
<evidence type="ECO:0000313" key="11">
    <source>
        <dbReference type="RefSeq" id="XP_034245052.1"/>
    </source>
</evidence>
<keyword evidence="4 7" id="KW-0349">Heme</keyword>
<dbReference type="GO" id="GO:0005576">
    <property type="term" value="C:extracellular region"/>
    <property type="evidence" value="ECO:0007669"/>
    <property type="project" value="UniProtKB-SubCell"/>
</dbReference>
<feature type="compositionally biased region" description="Basic and acidic residues" evidence="8">
    <location>
        <begin position="289"/>
        <end position="301"/>
    </location>
</feature>
<dbReference type="InParanoid" id="A0A6P8ZBE7"/>
<feature type="binding site" description="axial binding residue" evidence="7">
    <location>
        <position position="505"/>
    </location>
    <ligand>
        <name>heme b</name>
        <dbReference type="ChEBI" id="CHEBI:60344"/>
    </ligand>
    <ligandPart>
        <name>Fe</name>
        <dbReference type="ChEBI" id="CHEBI:18248"/>
    </ligandPart>
</feature>
<dbReference type="GeneID" id="117647423"/>
<reference evidence="11" key="1">
    <citation type="submission" date="2025-08" db="UniProtKB">
        <authorList>
            <consortium name="RefSeq"/>
        </authorList>
    </citation>
    <scope>IDENTIFICATION</scope>
    <source>
        <tissue evidence="11">Total insect</tissue>
    </source>
</reference>
<dbReference type="InterPro" id="IPR019791">
    <property type="entry name" value="Haem_peroxidase_animal"/>
</dbReference>
<keyword evidence="6 7" id="KW-0408">Iron</keyword>
<keyword evidence="2" id="KW-0964">Secreted</keyword>
<dbReference type="PRINTS" id="PR00457">
    <property type="entry name" value="ANPEROXIDASE"/>
</dbReference>
<dbReference type="Gene3D" id="1.10.640.10">
    <property type="entry name" value="Haem peroxidase domain superfamily, animal type"/>
    <property type="match status" value="1"/>
</dbReference>
<evidence type="ECO:0000256" key="8">
    <source>
        <dbReference type="SAM" id="MobiDB-lite"/>
    </source>
</evidence>
<keyword evidence="5 9" id="KW-0732">Signal</keyword>
<feature type="region of interest" description="Disordered" evidence="8">
    <location>
        <begin position="274"/>
        <end position="301"/>
    </location>
</feature>
<dbReference type="GO" id="GO:0006979">
    <property type="term" value="P:response to oxidative stress"/>
    <property type="evidence" value="ECO:0007669"/>
    <property type="project" value="InterPro"/>
</dbReference>
<dbReference type="RefSeq" id="XP_034245052.1">
    <property type="nucleotide sequence ID" value="XM_034389161.1"/>
</dbReference>
<keyword evidence="3" id="KW-0575">Peroxidase</keyword>
<dbReference type="Pfam" id="PF03098">
    <property type="entry name" value="An_peroxidase"/>
    <property type="match status" value="1"/>
</dbReference>
<dbReference type="GO" id="GO:0020037">
    <property type="term" value="F:heme binding"/>
    <property type="evidence" value="ECO:0007669"/>
    <property type="project" value="InterPro"/>
</dbReference>
<evidence type="ECO:0000256" key="7">
    <source>
        <dbReference type="PIRSR" id="PIRSR619791-2"/>
    </source>
</evidence>
<dbReference type="CDD" id="cd09823">
    <property type="entry name" value="peroxinectin_like"/>
    <property type="match status" value="1"/>
</dbReference>
<evidence type="ECO:0000256" key="6">
    <source>
        <dbReference type="ARBA" id="ARBA00023004"/>
    </source>
</evidence>
<dbReference type="AlphaFoldDB" id="A0A6P8ZBE7"/>
<dbReference type="KEGG" id="tpal:117647423"/>
<dbReference type="FunFam" id="1.10.640.10:FF:000003">
    <property type="entry name" value="chorion peroxidase"/>
    <property type="match status" value="1"/>
</dbReference>
<evidence type="ECO:0000256" key="1">
    <source>
        <dbReference type="ARBA" id="ARBA00004613"/>
    </source>
</evidence>
<sequence length="754" mass="82854">MALGRCCAPQCTQSCGWTAGKALAPHQKCLRMRISVVLVVLVSTAAAAARPPAVPNPEDCALELPKEANDVIRGGPRCIPFGAVNDAFHEARARTGPHRPLSASGSVPGPAPDHYVGQLGAAVEETARILKERFALSRADVVLGLADVDTRWTDIGRYCPSSLASRRPRGCEETRFRRHDGVCNNLQHPTWGMAGAAFRRLLPPDYADGVGAPRVALSGRQLPNPRIVSTSLHREVDKAAGHTDDEHHLHPRVTFMFVTWGQLLDHDITLTAETKDPWTRGDPPCCPPEDGHGHGHGHGHDGEAPLHPNCLGLLLPRGDHMGRCMELARSLAGLRADCALGPRTQFNLVTSFVDAGTVYGSSFRTSDGLRQLRGGLLLKLDPKRLPWPGVEPVTSFPGDNRANEQLGLAALHVLLVREHNRLARAMAAVNPHWDDEQLFQEVRHIVAAIMQHVSYKEFLPLLLGAKAVREQGLALLGAGYSSAYNATLDATVPDAFATAAFRFGHSLLPARLERRDAQHRLLADMPLSDALQRPFQLRRPGWLDQLLLGMAGQPASRMDNEVTAQVVDHLFKRPARAFGKDLASINLARAREHGVPSFNHYRQLCGLPPARTWRDMAVAVGNLTATRLAELYEHPDDVDLWTAGISERTRASSGAIVGPTFACIIGRTFRNLKLGDRYWYENGRQAGSFTPRQLAEVRRTSLARLICDAGVHVHSVQARPMERKHAQRNPYILCADWKQLPQMSLKPWKEKVVD</sequence>
<evidence type="ECO:0000256" key="2">
    <source>
        <dbReference type="ARBA" id="ARBA00022525"/>
    </source>
</evidence>
<dbReference type="Proteomes" id="UP000515158">
    <property type="component" value="Unplaced"/>
</dbReference>
<keyword evidence="3" id="KW-0560">Oxidoreductase</keyword>
<organism evidence="11">
    <name type="scientific">Thrips palmi</name>
    <name type="common">Melon thrips</name>
    <dbReference type="NCBI Taxonomy" id="161013"/>
    <lineage>
        <taxon>Eukaryota</taxon>
        <taxon>Metazoa</taxon>
        <taxon>Ecdysozoa</taxon>
        <taxon>Arthropoda</taxon>
        <taxon>Hexapoda</taxon>
        <taxon>Insecta</taxon>
        <taxon>Pterygota</taxon>
        <taxon>Neoptera</taxon>
        <taxon>Paraneoptera</taxon>
        <taxon>Thysanoptera</taxon>
        <taxon>Terebrantia</taxon>
        <taxon>Thripoidea</taxon>
        <taxon>Thripidae</taxon>
        <taxon>Thrips</taxon>
    </lineage>
</organism>
<evidence type="ECO:0000256" key="9">
    <source>
        <dbReference type="SAM" id="SignalP"/>
    </source>
</evidence>
<protein>
    <submittedName>
        <fullName evidence="11">Peroxidase-like</fullName>
    </submittedName>
</protein>
<dbReference type="PANTHER" id="PTHR11475">
    <property type="entry name" value="OXIDASE/PEROXIDASE"/>
    <property type="match status" value="1"/>
</dbReference>
<accession>A0A6P8ZBE7</accession>
<dbReference type="InterPro" id="IPR037120">
    <property type="entry name" value="Haem_peroxidase_sf_animal"/>
</dbReference>
<dbReference type="PROSITE" id="PS50292">
    <property type="entry name" value="PEROXIDASE_3"/>
    <property type="match status" value="1"/>
</dbReference>
<dbReference type="OrthoDB" id="823504at2759"/>
<keyword evidence="10" id="KW-1185">Reference proteome</keyword>
<evidence type="ECO:0000256" key="5">
    <source>
        <dbReference type="ARBA" id="ARBA00022729"/>
    </source>
</evidence>
<dbReference type="PANTHER" id="PTHR11475:SF106">
    <property type="entry name" value="CURLY SU"/>
    <property type="match status" value="1"/>
</dbReference>
<name>A0A6P8ZBE7_THRPL</name>
<feature type="chain" id="PRO_5027714882" evidence="9">
    <location>
        <begin position="50"/>
        <end position="754"/>
    </location>
</feature>
<evidence type="ECO:0000256" key="4">
    <source>
        <dbReference type="ARBA" id="ARBA00022617"/>
    </source>
</evidence>
<dbReference type="GO" id="GO:0004601">
    <property type="term" value="F:peroxidase activity"/>
    <property type="evidence" value="ECO:0007669"/>
    <property type="project" value="UniProtKB-KW"/>
</dbReference>
<evidence type="ECO:0000313" key="10">
    <source>
        <dbReference type="Proteomes" id="UP000515158"/>
    </source>
</evidence>
<evidence type="ECO:0000256" key="3">
    <source>
        <dbReference type="ARBA" id="ARBA00022559"/>
    </source>
</evidence>
<dbReference type="InterPro" id="IPR010255">
    <property type="entry name" value="Haem_peroxidase_sf"/>
</dbReference>
<feature type="signal peptide" evidence="9">
    <location>
        <begin position="1"/>
        <end position="49"/>
    </location>
</feature>
<dbReference type="GO" id="GO:0046872">
    <property type="term" value="F:metal ion binding"/>
    <property type="evidence" value="ECO:0007669"/>
    <property type="project" value="UniProtKB-KW"/>
</dbReference>
<keyword evidence="7" id="KW-0479">Metal-binding</keyword>